<evidence type="ECO:0000313" key="3">
    <source>
        <dbReference type="Proteomes" id="UP000011688"/>
    </source>
</evidence>
<feature type="compositionally biased region" description="Basic and acidic residues" evidence="1">
    <location>
        <begin position="11"/>
        <end position="22"/>
    </location>
</feature>
<reference evidence="2 3" key="1">
    <citation type="journal article" date="2014" name="PLoS Genet.">
        <title>Phylogenetically driven sequencing of extremely halophilic archaea reveals strategies for static and dynamic osmo-response.</title>
        <authorList>
            <person name="Becker E.A."/>
            <person name="Seitzer P.M."/>
            <person name="Tritt A."/>
            <person name="Larsen D."/>
            <person name="Krusor M."/>
            <person name="Yao A.I."/>
            <person name="Wu D."/>
            <person name="Madern D."/>
            <person name="Eisen J.A."/>
            <person name="Darling A.E."/>
            <person name="Facciotti M.T."/>
        </authorList>
    </citation>
    <scope>NUCLEOTIDE SEQUENCE [LARGE SCALE GENOMIC DNA]</scope>
    <source>
        <strain evidence="2 3">DSM 10524</strain>
    </source>
</reference>
<protein>
    <submittedName>
        <fullName evidence="2">Uncharacterized protein</fullName>
    </submittedName>
</protein>
<organism evidence="2 3">
    <name type="scientific">Natronococcus amylolyticus DSM 10524</name>
    <dbReference type="NCBI Taxonomy" id="1227497"/>
    <lineage>
        <taxon>Archaea</taxon>
        <taxon>Methanobacteriati</taxon>
        <taxon>Methanobacteriota</taxon>
        <taxon>Stenosarchaea group</taxon>
        <taxon>Halobacteria</taxon>
        <taxon>Halobacteriales</taxon>
        <taxon>Natrialbaceae</taxon>
        <taxon>Natronococcus</taxon>
    </lineage>
</organism>
<dbReference type="Proteomes" id="UP000011688">
    <property type="component" value="Unassembled WGS sequence"/>
</dbReference>
<feature type="region of interest" description="Disordered" evidence="1">
    <location>
        <begin position="1"/>
        <end position="65"/>
    </location>
</feature>
<dbReference type="AlphaFoldDB" id="L9X678"/>
<keyword evidence="3" id="KW-1185">Reference proteome</keyword>
<evidence type="ECO:0000313" key="2">
    <source>
        <dbReference type="EMBL" id="ELY56078.1"/>
    </source>
</evidence>
<dbReference type="EMBL" id="AOIB01000028">
    <property type="protein sequence ID" value="ELY56078.1"/>
    <property type="molecule type" value="Genomic_DNA"/>
</dbReference>
<evidence type="ECO:0000256" key="1">
    <source>
        <dbReference type="SAM" id="MobiDB-lite"/>
    </source>
</evidence>
<proteinExistence type="predicted"/>
<accession>L9X678</accession>
<gene>
    <name evidence="2" type="ORF">C491_14052</name>
</gene>
<sequence>MLLEDGIIGTDRTERVFEKPTGERTQTSVDREPISRHPVDRCRNPPERSEMNAKRAGSNGSDADRTVLARAGVRYC</sequence>
<dbReference type="RefSeq" id="WP_005557306.1">
    <property type="nucleotide sequence ID" value="NZ_AOIB01000028.1"/>
</dbReference>
<name>L9X678_9EURY</name>
<comment type="caution">
    <text evidence="2">The sequence shown here is derived from an EMBL/GenBank/DDBJ whole genome shotgun (WGS) entry which is preliminary data.</text>
</comment>
<feature type="compositionally biased region" description="Basic and acidic residues" evidence="1">
    <location>
        <begin position="29"/>
        <end position="53"/>
    </location>
</feature>